<evidence type="ECO:0000313" key="4">
    <source>
        <dbReference type="Proteomes" id="UP000216363"/>
    </source>
</evidence>
<name>A0A256GI45_9HYPH</name>
<comment type="caution">
    <text evidence="3">The sequence shown here is derived from an EMBL/GenBank/DDBJ whole genome shotgun (WGS) entry which is preliminary data.</text>
</comment>
<protein>
    <submittedName>
        <fullName evidence="3">Uncharacterized protein</fullName>
    </submittedName>
</protein>
<dbReference type="EMBL" id="NNRN01000055">
    <property type="protein sequence ID" value="OYR26271.1"/>
    <property type="molecule type" value="Genomic_DNA"/>
</dbReference>
<feature type="compositionally biased region" description="Gly residues" evidence="1">
    <location>
        <begin position="215"/>
        <end position="230"/>
    </location>
</feature>
<evidence type="ECO:0000313" key="5">
    <source>
        <dbReference type="Proteomes" id="UP000435957"/>
    </source>
</evidence>
<organism evidence="3 4">
    <name type="scientific">Brucella lupini</name>
    <dbReference type="NCBI Taxonomy" id="255457"/>
    <lineage>
        <taxon>Bacteria</taxon>
        <taxon>Pseudomonadati</taxon>
        <taxon>Pseudomonadota</taxon>
        <taxon>Alphaproteobacteria</taxon>
        <taxon>Hyphomicrobiales</taxon>
        <taxon>Brucellaceae</taxon>
        <taxon>Brucella/Ochrobactrum group</taxon>
        <taxon>Brucella</taxon>
    </lineage>
</organism>
<gene>
    <name evidence="3" type="ORF">CES86_3739</name>
    <name evidence="2" type="ORF">F9L03_24075</name>
</gene>
<proteinExistence type="predicted"/>
<evidence type="ECO:0000313" key="3">
    <source>
        <dbReference type="EMBL" id="OYR26271.1"/>
    </source>
</evidence>
<evidence type="ECO:0000256" key="1">
    <source>
        <dbReference type="SAM" id="MobiDB-lite"/>
    </source>
</evidence>
<accession>A0A256GI45</accession>
<reference evidence="2 5" key="2">
    <citation type="submission" date="2019-09" db="EMBL/GenBank/DDBJ databases">
        <title>Taxonomic organization of the family Brucellaceae based on a phylogenomic approach.</title>
        <authorList>
            <person name="Leclercq S."/>
            <person name="Cloeckaert A."/>
            <person name="Zygmunt M.S."/>
        </authorList>
    </citation>
    <scope>NUCLEOTIDE SEQUENCE [LARGE SCALE GENOMIC DNA]</scope>
    <source>
        <strain evidence="2 5">LUP23</strain>
    </source>
</reference>
<dbReference type="EMBL" id="WBWF01000027">
    <property type="protein sequence ID" value="KAB2701326.1"/>
    <property type="molecule type" value="Genomic_DNA"/>
</dbReference>
<dbReference type="RefSeq" id="WP_094515159.1">
    <property type="nucleotide sequence ID" value="NZ_JBHEEP010000030.1"/>
</dbReference>
<reference evidence="3 4" key="1">
    <citation type="submission" date="2017-07" db="EMBL/GenBank/DDBJ databases">
        <title>Draft genome of Ochrobactrum lupini type strain LUP21.</title>
        <authorList>
            <person name="Krzyzanowska D.M."/>
            <person name="Jafra S."/>
        </authorList>
    </citation>
    <scope>NUCLEOTIDE SEQUENCE [LARGE SCALE GENOMIC DNA]</scope>
    <source>
        <strain evidence="3 4">LUP21</strain>
    </source>
</reference>
<keyword evidence="5" id="KW-1185">Reference proteome</keyword>
<evidence type="ECO:0000313" key="2">
    <source>
        <dbReference type="EMBL" id="KAB2701326.1"/>
    </source>
</evidence>
<sequence length="257" mass="27211">MALKAILASLDGIDEAIAALYVEKDGKFILDVEGVDGFALEDVNGLKTALGKERTTRERLERDVVKFKDLDPDKAREALAKLEELTSIDPAKEADKIANTKFEAAKAQLLEKHTGELTSRDERIGHLTKTVEGLLIDAAATSALAEAKGSVELLLPHVRAHTRVKEVDGKFTVEVIDKDGNAKIADSKGTPMDISGLVAEMKESDAFGRAFEGSGQSGSGKQPGAGGGGNAPQRGNFGGSKEERAAAIASKFPELRG</sequence>
<dbReference type="AlphaFoldDB" id="A0A256GI45"/>
<dbReference type="Proteomes" id="UP000435957">
    <property type="component" value="Unassembled WGS sequence"/>
</dbReference>
<dbReference type="Proteomes" id="UP000216363">
    <property type="component" value="Unassembled WGS sequence"/>
</dbReference>
<feature type="region of interest" description="Disordered" evidence="1">
    <location>
        <begin position="209"/>
        <end position="257"/>
    </location>
</feature>